<organism evidence="3 4">
    <name type="scientific">Rhizoctonia solani</name>
    <dbReference type="NCBI Taxonomy" id="456999"/>
    <lineage>
        <taxon>Eukaryota</taxon>
        <taxon>Fungi</taxon>
        <taxon>Dikarya</taxon>
        <taxon>Basidiomycota</taxon>
        <taxon>Agaricomycotina</taxon>
        <taxon>Agaricomycetes</taxon>
        <taxon>Cantharellales</taxon>
        <taxon>Ceratobasidiaceae</taxon>
        <taxon>Rhizoctonia</taxon>
    </lineage>
</organism>
<name>A0A8H3AXW3_9AGAM</name>
<comment type="caution">
    <text evidence="3">The sequence shown here is derived from an EMBL/GenBank/DDBJ whole genome shotgun (WGS) entry which is preliminary data.</text>
</comment>
<evidence type="ECO:0000313" key="4">
    <source>
        <dbReference type="Proteomes" id="UP000663861"/>
    </source>
</evidence>
<dbReference type="EMBL" id="CAJMWY010000671">
    <property type="protein sequence ID" value="CAE6443057.1"/>
    <property type="molecule type" value="Genomic_DNA"/>
</dbReference>
<feature type="transmembrane region" description="Helical" evidence="2">
    <location>
        <begin position="120"/>
        <end position="137"/>
    </location>
</feature>
<feature type="transmembrane region" description="Helical" evidence="2">
    <location>
        <begin position="39"/>
        <end position="65"/>
    </location>
</feature>
<evidence type="ECO:0000313" key="3">
    <source>
        <dbReference type="EMBL" id="CAE6443057.1"/>
    </source>
</evidence>
<evidence type="ECO:0000256" key="1">
    <source>
        <dbReference type="SAM" id="MobiDB-lite"/>
    </source>
</evidence>
<feature type="region of interest" description="Disordered" evidence="1">
    <location>
        <begin position="660"/>
        <end position="696"/>
    </location>
</feature>
<keyword evidence="2" id="KW-1133">Transmembrane helix</keyword>
<keyword evidence="2" id="KW-0812">Transmembrane</keyword>
<feature type="transmembrane region" description="Helical" evidence="2">
    <location>
        <begin position="253"/>
        <end position="274"/>
    </location>
</feature>
<keyword evidence="2" id="KW-0472">Membrane</keyword>
<dbReference type="AlphaFoldDB" id="A0A8H3AXW3"/>
<reference evidence="3" key="1">
    <citation type="submission" date="2021-01" db="EMBL/GenBank/DDBJ databases">
        <authorList>
            <person name="Kaushik A."/>
        </authorList>
    </citation>
    <scope>NUCLEOTIDE SEQUENCE</scope>
    <source>
        <strain evidence="3">AG4-RS23</strain>
    </source>
</reference>
<feature type="compositionally biased region" description="Basic and acidic residues" evidence="1">
    <location>
        <begin position="673"/>
        <end position="684"/>
    </location>
</feature>
<proteinExistence type="predicted"/>
<dbReference type="Proteomes" id="UP000663861">
    <property type="component" value="Unassembled WGS sequence"/>
</dbReference>
<feature type="transmembrane region" description="Helical" evidence="2">
    <location>
        <begin position="86"/>
        <end position="108"/>
    </location>
</feature>
<feature type="transmembrane region" description="Helical" evidence="2">
    <location>
        <begin position="158"/>
        <end position="176"/>
    </location>
</feature>
<accession>A0A8H3AXW3</accession>
<gene>
    <name evidence="3" type="ORF">RDB_LOCUS43196</name>
</gene>
<protein>
    <submittedName>
        <fullName evidence="3">Uncharacterized protein</fullName>
    </submittedName>
</protein>
<sequence length="696" mass="78951">MSHLFECQDPAQLTPRPHFFTSHVKLGPRMQRSPVRRTWLFWCRITLLVVDIAGLVAYTTALSIYSTKAEANPRWPEREGPTAGVILTRFILSFANGLYLISYGFYYTNTIIGAFFFQQLFYYPFIIGFFTALGYGIQSGTRDDILPFFRQSWQLIPLTVRGGCDLLVSIALWYFLLGTKEFQDWKPSCLGINIDELATGARTTRNRAITWRGTPRRRGMNLLQARTLRSTRNFLCNALFRRVLPVETRIQALVQHLFSLTAILLLIIRAVSVLRNSDEDLPSRTIVKPCSISRPPTLVYMRLPKYPGAFTNNLYNQINQIMGELTINVSSIHYCRDFNHARSLEVVSTPCNASLLQTETDMYKLYRCQEFAECVDADHGLPMAAYMMGYEYRIELPLNVTPTSNLLDASYNVYSWLRDHAPSFWLGLESGEPREDEVPPHLSLPIQPTFGWYTVSKSYYALRRFISSSPLLDAVTGSNPRYDETVFFPSSLLRREFIPLNATDANSNNTMRAIGLIYRPEFVEASEQTPLSRFKSVGESPENLCEVTEEYRTGSTFDTLASVGGLLALLQGIHVFLFGRPLFWGLFGAKIVAPFGLMGNLATKGFKKRLQERYHHPTQMNGHNGLEHGAGKLQAAVSVDMTQFLLDYVIDMGPASIPNHEEISIESSDSEDETKQEPVRREGYGEEGNCQERSQA</sequence>
<feature type="transmembrane region" description="Helical" evidence="2">
    <location>
        <begin position="583"/>
        <end position="603"/>
    </location>
</feature>
<evidence type="ECO:0000256" key="2">
    <source>
        <dbReference type="SAM" id="Phobius"/>
    </source>
</evidence>